<evidence type="ECO:0000313" key="3">
    <source>
        <dbReference type="Proteomes" id="UP000823201"/>
    </source>
</evidence>
<sequence>MKKEFLGSLRIASILLLAGVIMQALLVGIYHLIGLSLHFHGIILSFLGILAIIFVLYRNKWQFHGFYNGKKKERLPQKLSAILIVLGIIFLILAPFIF</sequence>
<protein>
    <submittedName>
        <fullName evidence="2">Membrane protein</fullName>
    </submittedName>
</protein>
<evidence type="ECO:0000256" key="1">
    <source>
        <dbReference type="SAM" id="Phobius"/>
    </source>
</evidence>
<comment type="caution">
    <text evidence="2">The sequence shown here is derived from an EMBL/GenBank/DDBJ whole genome shotgun (WGS) entry which is preliminary data.</text>
</comment>
<gene>
    <name evidence="2" type="ORF">JOC27_001685</name>
</gene>
<keyword evidence="1" id="KW-1133">Transmembrane helix</keyword>
<dbReference type="RefSeq" id="WP_205006790.1">
    <property type="nucleotide sequence ID" value="NZ_CBCRXA010000012.1"/>
</dbReference>
<dbReference type="Proteomes" id="UP000823201">
    <property type="component" value="Unassembled WGS sequence"/>
</dbReference>
<reference evidence="2 3" key="1">
    <citation type="submission" date="2021-01" db="EMBL/GenBank/DDBJ databases">
        <title>Genomic Encyclopedia of Type Strains, Phase IV (KMG-IV): sequencing the most valuable type-strain genomes for metagenomic binning, comparative biology and taxonomic classification.</title>
        <authorList>
            <person name="Goeker M."/>
        </authorList>
    </citation>
    <scope>NUCLEOTIDE SEQUENCE [LARGE SCALE GENOMIC DNA]</scope>
    <source>
        <strain evidence="2 3">DSM 100968</strain>
    </source>
</reference>
<proteinExistence type="predicted"/>
<dbReference type="EMBL" id="JAFBEV010000013">
    <property type="protein sequence ID" value="MBM7658232.1"/>
    <property type="molecule type" value="Genomic_DNA"/>
</dbReference>
<evidence type="ECO:0000313" key="2">
    <source>
        <dbReference type="EMBL" id="MBM7658232.1"/>
    </source>
</evidence>
<keyword evidence="1" id="KW-0472">Membrane</keyword>
<accession>A0ABS2Q8W9</accession>
<feature type="transmembrane region" description="Helical" evidence="1">
    <location>
        <begin position="79"/>
        <end position="97"/>
    </location>
</feature>
<keyword evidence="3" id="KW-1185">Reference proteome</keyword>
<feature type="transmembrane region" description="Helical" evidence="1">
    <location>
        <begin position="12"/>
        <end position="33"/>
    </location>
</feature>
<name>A0ABS2Q8W9_9BACL</name>
<keyword evidence="1" id="KW-0812">Transmembrane</keyword>
<feature type="transmembrane region" description="Helical" evidence="1">
    <location>
        <begin position="39"/>
        <end position="58"/>
    </location>
</feature>
<organism evidence="2 3">
    <name type="scientific">Sporolactobacillus spathodeae</name>
    <dbReference type="NCBI Taxonomy" id="1465502"/>
    <lineage>
        <taxon>Bacteria</taxon>
        <taxon>Bacillati</taxon>
        <taxon>Bacillota</taxon>
        <taxon>Bacilli</taxon>
        <taxon>Bacillales</taxon>
        <taxon>Sporolactobacillaceae</taxon>
        <taxon>Sporolactobacillus</taxon>
    </lineage>
</organism>